<dbReference type="InterPro" id="IPR044068">
    <property type="entry name" value="CB"/>
</dbReference>
<dbReference type="GO" id="GO:0006310">
    <property type="term" value="P:DNA recombination"/>
    <property type="evidence" value="ECO:0007669"/>
    <property type="project" value="UniProtKB-KW"/>
</dbReference>
<evidence type="ECO:0000256" key="4">
    <source>
        <dbReference type="ARBA" id="ARBA00023125"/>
    </source>
</evidence>
<dbReference type="GO" id="GO:0003677">
    <property type="term" value="F:DNA binding"/>
    <property type="evidence" value="ECO:0007669"/>
    <property type="project" value="UniProtKB-UniRule"/>
</dbReference>
<dbReference type="AlphaFoldDB" id="A0A0L6JIF5"/>
<dbReference type="GO" id="GO:0015074">
    <property type="term" value="P:DNA integration"/>
    <property type="evidence" value="ECO:0007669"/>
    <property type="project" value="UniProtKB-KW"/>
</dbReference>
<evidence type="ECO:0000256" key="2">
    <source>
        <dbReference type="ARBA" id="ARBA00008857"/>
    </source>
</evidence>
<evidence type="ECO:0000256" key="1">
    <source>
        <dbReference type="ARBA" id="ARBA00003283"/>
    </source>
</evidence>
<accession>A0A0L6JIF5</accession>
<name>A0A0L6JIF5_9FIRM</name>
<comment type="caution">
    <text evidence="9">The sequence shown here is derived from an EMBL/GenBank/DDBJ whole genome shotgun (WGS) entry which is preliminary data.</text>
</comment>
<dbReference type="InterPro" id="IPR002104">
    <property type="entry name" value="Integrase_catalytic"/>
</dbReference>
<keyword evidence="10" id="KW-1185">Reference proteome</keyword>
<feature type="domain" description="Tyr recombinase" evidence="7">
    <location>
        <begin position="97"/>
        <end position="234"/>
    </location>
</feature>
<keyword evidence="4 6" id="KW-0238">DNA-binding</keyword>
<organism evidence="9 10">
    <name type="scientific">Pseudobacteroides cellulosolvens ATCC 35603 = DSM 2933</name>
    <dbReference type="NCBI Taxonomy" id="398512"/>
    <lineage>
        <taxon>Bacteria</taxon>
        <taxon>Bacillati</taxon>
        <taxon>Bacillota</taxon>
        <taxon>Clostridia</taxon>
        <taxon>Eubacteriales</taxon>
        <taxon>Oscillospiraceae</taxon>
        <taxon>Pseudobacteroides</taxon>
    </lineage>
</organism>
<dbReference type="EMBL" id="LGTC01000001">
    <property type="protein sequence ID" value="KNY25510.1"/>
    <property type="molecule type" value="Genomic_DNA"/>
</dbReference>
<evidence type="ECO:0000256" key="6">
    <source>
        <dbReference type="PROSITE-ProRule" id="PRU01248"/>
    </source>
</evidence>
<comment type="function">
    <text evidence="1">Site-specific tyrosine recombinase, which acts by catalyzing the cutting and rejoining of the recombining DNA molecules.</text>
</comment>
<evidence type="ECO:0000259" key="7">
    <source>
        <dbReference type="PROSITE" id="PS51898"/>
    </source>
</evidence>
<feature type="domain" description="Core-binding (CB)" evidence="8">
    <location>
        <begin position="1"/>
        <end position="81"/>
    </location>
</feature>
<dbReference type="Pfam" id="PF13495">
    <property type="entry name" value="Phage_int_SAM_4"/>
    <property type="match status" value="1"/>
</dbReference>
<dbReference type="STRING" id="398512.Bccel_0770"/>
<dbReference type="RefSeq" id="WP_160317683.1">
    <property type="nucleotide sequence ID" value="NZ_LGTC01000001.1"/>
</dbReference>
<sequence>MSVLREQMIRDMNLKGLSQKTIQSYVRYIVDYARYYKTTPEKLGPNEIKEYLSYLISQRKLSNEYVRGCYCAMRFLYETTLARNWESFKIPQLKRKRKTSEIPTDQEIQKIFDNAPQEKYRTMFTLMFATGMRIGEAIRLQIKDIQPERSLIQIWNGKGQKDRVTLLSPSLLKELEEHLEKNKPIKWVFAGGKPGTHITARSVQRAFKNSLVKASITKQFTVHTLRHKFATSVV</sequence>
<dbReference type="InterPro" id="IPR011010">
    <property type="entry name" value="DNA_brk_join_enz"/>
</dbReference>
<proteinExistence type="inferred from homology"/>
<dbReference type="PANTHER" id="PTHR30349">
    <property type="entry name" value="PHAGE INTEGRASE-RELATED"/>
    <property type="match status" value="1"/>
</dbReference>
<dbReference type="Gene3D" id="1.10.443.10">
    <property type="entry name" value="Intergrase catalytic core"/>
    <property type="match status" value="1"/>
</dbReference>
<dbReference type="InterPro" id="IPR004107">
    <property type="entry name" value="Integrase_SAM-like_N"/>
</dbReference>
<dbReference type="Pfam" id="PF00589">
    <property type="entry name" value="Phage_integrase"/>
    <property type="match status" value="1"/>
</dbReference>
<keyword evidence="3" id="KW-0229">DNA integration</keyword>
<dbReference type="Gene3D" id="1.10.150.130">
    <property type="match status" value="1"/>
</dbReference>
<dbReference type="PROSITE" id="PS51898">
    <property type="entry name" value="TYR_RECOMBINASE"/>
    <property type="match status" value="1"/>
</dbReference>
<dbReference type="PANTHER" id="PTHR30349:SF41">
    <property type="entry name" value="INTEGRASE_RECOMBINASE PROTEIN MJ0367-RELATED"/>
    <property type="match status" value="1"/>
</dbReference>
<evidence type="ECO:0000259" key="8">
    <source>
        <dbReference type="PROSITE" id="PS51900"/>
    </source>
</evidence>
<dbReference type="PROSITE" id="PS51900">
    <property type="entry name" value="CB"/>
    <property type="match status" value="1"/>
</dbReference>
<protein>
    <submittedName>
        <fullName evidence="9">Integrase family protein</fullName>
    </submittedName>
</protein>
<keyword evidence="5" id="KW-0233">DNA recombination</keyword>
<comment type="similarity">
    <text evidence="2">Belongs to the 'phage' integrase family.</text>
</comment>
<evidence type="ECO:0000256" key="3">
    <source>
        <dbReference type="ARBA" id="ARBA00022908"/>
    </source>
</evidence>
<dbReference type="InterPro" id="IPR013762">
    <property type="entry name" value="Integrase-like_cat_sf"/>
</dbReference>
<evidence type="ECO:0000313" key="10">
    <source>
        <dbReference type="Proteomes" id="UP000036923"/>
    </source>
</evidence>
<gene>
    <name evidence="9" type="ORF">Bccel_0770</name>
</gene>
<dbReference type="Proteomes" id="UP000036923">
    <property type="component" value="Unassembled WGS sequence"/>
</dbReference>
<dbReference type="SUPFAM" id="SSF56349">
    <property type="entry name" value="DNA breaking-rejoining enzymes"/>
    <property type="match status" value="1"/>
</dbReference>
<dbReference type="InterPro" id="IPR010998">
    <property type="entry name" value="Integrase_recombinase_N"/>
</dbReference>
<evidence type="ECO:0000313" key="9">
    <source>
        <dbReference type="EMBL" id="KNY25510.1"/>
    </source>
</evidence>
<evidence type="ECO:0000256" key="5">
    <source>
        <dbReference type="ARBA" id="ARBA00023172"/>
    </source>
</evidence>
<dbReference type="InterPro" id="IPR050090">
    <property type="entry name" value="Tyrosine_recombinase_XerCD"/>
</dbReference>
<reference evidence="10" key="1">
    <citation type="submission" date="2015-07" db="EMBL/GenBank/DDBJ databases">
        <title>Near-Complete Genome Sequence of the Cellulolytic Bacterium Bacteroides (Pseudobacteroides) cellulosolvens ATCC 35603.</title>
        <authorList>
            <person name="Dassa B."/>
            <person name="Utturkar S.M."/>
            <person name="Klingeman D.M."/>
            <person name="Hurt R.A."/>
            <person name="Keller M."/>
            <person name="Xu J."/>
            <person name="Reddy Y.H.K."/>
            <person name="Borovok I."/>
            <person name="Grinberg I.R."/>
            <person name="Lamed R."/>
            <person name="Zhivin O."/>
            <person name="Bayer E.A."/>
            <person name="Brown S.D."/>
        </authorList>
    </citation>
    <scope>NUCLEOTIDE SEQUENCE [LARGE SCALE GENOMIC DNA]</scope>
    <source>
        <strain evidence="10">DSM 2933</strain>
    </source>
</reference>